<sequence length="63" mass="6400">MKATGVFIASGEGLFGGVEATDVMLTTVVPYVSAIFAESVIEADANISASIVALTTLTVTHVL</sequence>
<proteinExistence type="predicted"/>
<evidence type="ECO:0000313" key="2">
    <source>
        <dbReference type="EMBL" id="KWV59724.1"/>
    </source>
</evidence>
<evidence type="ECO:0000313" key="3">
    <source>
        <dbReference type="Proteomes" id="UP000057737"/>
    </source>
</evidence>
<name>A0A109K2Q0_9BRAD</name>
<reference evidence="2 3" key="1">
    <citation type="submission" date="2015-11" db="EMBL/GenBank/DDBJ databases">
        <title>Draft Genome Sequence of the Strain BR 10303 (Bradyrhizobium sp.) isolated from nodules of Centrolobium paraense.</title>
        <authorList>
            <person name="Zelli J.E."/>
            <person name="Simoes-Araujo J.L."/>
            <person name="Barauna A.C."/>
            <person name="Silva K."/>
        </authorList>
    </citation>
    <scope>NUCLEOTIDE SEQUENCE [LARGE SCALE GENOMIC DNA]</scope>
    <source>
        <strain evidence="2 3">BR 10303</strain>
    </source>
</reference>
<dbReference type="EMBL" id="LNCU01000086">
    <property type="protein sequence ID" value="KWV51980.1"/>
    <property type="molecule type" value="Genomic_DNA"/>
</dbReference>
<accession>A0A109K2Q0</accession>
<dbReference type="AlphaFoldDB" id="A0A109K2Q0"/>
<dbReference type="Proteomes" id="UP000057737">
    <property type="component" value="Unassembled WGS sequence"/>
</dbReference>
<comment type="caution">
    <text evidence="2">The sequence shown here is derived from an EMBL/GenBank/DDBJ whole genome shotgun (WGS) entry which is preliminary data.</text>
</comment>
<evidence type="ECO:0000313" key="1">
    <source>
        <dbReference type="EMBL" id="KWV51980.1"/>
    </source>
</evidence>
<dbReference type="EMBL" id="LNCU01000027">
    <property type="protein sequence ID" value="KWV59724.1"/>
    <property type="molecule type" value="Genomic_DNA"/>
</dbReference>
<keyword evidence="3" id="KW-1185">Reference proteome</keyword>
<organism evidence="2 3">
    <name type="scientific">Bradyrhizobium macuxiense</name>
    <dbReference type="NCBI Taxonomy" id="1755647"/>
    <lineage>
        <taxon>Bacteria</taxon>
        <taxon>Pseudomonadati</taxon>
        <taxon>Pseudomonadota</taxon>
        <taxon>Alphaproteobacteria</taxon>
        <taxon>Hyphomicrobiales</taxon>
        <taxon>Nitrobacteraceae</taxon>
        <taxon>Bradyrhizobium</taxon>
    </lineage>
</organism>
<protein>
    <submittedName>
        <fullName evidence="2">Uncharacterized protein</fullName>
    </submittedName>
</protein>
<dbReference type="RefSeq" id="WP_066501404.1">
    <property type="nucleotide sequence ID" value="NZ_LNCU01000027.1"/>
</dbReference>
<gene>
    <name evidence="1" type="ORF">AS156_11195</name>
    <name evidence="2" type="ORF">AS156_30555</name>
</gene>